<evidence type="ECO:0000313" key="20">
    <source>
        <dbReference type="EMBL" id="KGN74460.1"/>
    </source>
</evidence>
<evidence type="ECO:0000256" key="5">
    <source>
        <dbReference type="ARBA" id="ARBA00010185"/>
    </source>
</evidence>
<dbReference type="GO" id="GO:0004605">
    <property type="term" value="F:phosphatidate cytidylyltransferase activity"/>
    <property type="evidence" value="ECO:0007669"/>
    <property type="project" value="UniProtKB-EC"/>
</dbReference>
<evidence type="ECO:0000256" key="16">
    <source>
        <dbReference type="ARBA" id="ARBA00023209"/>
    </source>
</evidence>
<dbReference type="OrthoDB" id="9799199at2"/>
<evidence type="ECO:0000256" key="19">
    <source>
        <dbReference type="SAM" id="Phobius"/>
    </source>
</evidence>
<feature type="transmembrane region" description="Helical" evidence="19">
    <location>
        <begin position="189"/>
        <end position="209"/>
    </location>
</feature>
<proteinExistence type="inferred from homology"/>
<comment type="similarity">
    <text evidence="5 18">Belongs to the CDS family.</text>
</comment>
<dbReference type="Proteomes" id="UP000030103">
    <property type="component" value="Unassembled WGS sequence"/>
</dbReference>
<keyword evidence="15 19" id="KW-0472">Membrane</keyword>
<dbReference type="InterPro" id="IPR000374">
    <property type="entry name" value="PC_trans"/>
</dbReference>
<evidence type="ECO:0000256" key="11">
    <source>
        <dbReference type="ARBA" id="ARBA00022692"/>
    </source>
</evidence>
<dbReference type="EMBL" id="JRFA01000014">
    <property type="protein sequence ID" value="KGN74460.1"/>
    <property type="molecule type" value="Genomic_DNA"/>
</dbReference>
<dbReference type="Pfam" id="PF01148">
    <property type="entry name" value="CTP_transf_1"/>
    <property type="match status" value="1"/>
</dbReference>
<dbReference type="GO" id="GO:0005886">
    <property type="term" value="C:plasma membrane"/>
    <property type="evidence" value="ECO:0007669"/>
    <property type="project" value="UniProtKB-SubCell"/>
</dbReference>
<organism evidence="20 22">
    <name type="scientific">Porphyromonas macacae</name>
    <dbReference type="NCBI Taxonomy" id="28115"/>
    <lineage>
        <taxon>Bacteria</taxon>
        <taxon>Pseudomonadati</taxon>
        <taxon>Bacteroidota</taxon>
        <taxon>Bacteroidia</taxon>
        <taxon>Bacteroidales</taxon>
        <taxon>Porphyromonadaceae</taxon>
        <taxon>Porphyromonas</taxon>
    </lineage>
</organism>
<dbReference type="PANTHER" id="PTHR46382">
    <property type="entry name" value="PHOSPHATIDATE CYTIDYLYLTRANSFERASE"/>
    <property type="match status" value="1"/>
</dbReference>
<comment type="pathway">
    <text evidence="3 18">Phospholipid metabolism; CDP-diacylglycerol biosynthesis; CDP-diacylglycerol from sn-glycerol 3-phosphate: step 3/3.</text>
</comment>
<feature type="transmembrane region" description="Helical" evidence="19">
    <location>
        <begin position="148"/>
        <end position="168"/>
    </location>
</feature>
<comment type="subcellular location">
    <subcellularLocation>
        <location evidence="2">Cell membrane</location>
        <topology evidence="2">Multi-pass membrane protein</topology>
    </subcellularLocation>
</comment>
<evidence type="ECO:0000256" key="1">
    <source>
        <dbReference type="ARBA" id="ARBA00001698"/>
    </source>
</evidence>
<comment type="catalytic activity">
    <reaction evidence="1 18">
        <text>a 1,2-diacyl-sn-glycero-3-phosphate + CTP + H(+) = a CDP-1,2-diacyl-sn-glycerol + diphosphate</text>
        <dbReference type="Rhea" id="RHEA:16229"/>
        <dbReference type="ChEBI" id="CHEBI:15378"/>
        <dbReference type="ChEBI" id="CHEBI:33019"/>
        <dbReference type="ChEBI" id="CHEBI:37563"/>
        <dbReference type="ChEBI" id="CHEBI:58332"/>
        <dbReference type="ChEBI" id="CHEBI:58608"/>
        <dbReference type="EC" id="2.7.7.41"/>
    </reaction>
</comment>
<dbReference type="Proteomes" id="UP000254156">
    <property type="component" value="Unassembled WGS sequence"/>
</dbReference>
<feature type="transmembrane region" description="Helical" evidence="19">
    <location>
        <begin position="215"/>
        <end position="235"/>
    </location>
</feature>
<evidence type="ECO:0000313" key="22">
    <source>
        <dbReference type="Proteomes" id="UP000030103"/>
    </source>
</evidence>
<evidence type="ECO:0000256" key="10">
    <source>
        <dbReference type="ARBA" id="ARBA00022679"/>
    </source>
</evidence>
<keyword evidence="11 18" id="KW-0812">Transmembrane</keyword>
<dbReference type="eggNOG" id="COG4589">
    <property type="taxonomic scope" value="Bacteria"/>
</dbReference>
<dbReference type="EC" id="2.7.7.41" evidence="6 18"/>
<evidence type="ECO:0000313" key="21">
    <source>
        <dbReference type="EMBL" id="SUB88919.1"/>
    </source>
</evidence>
<keyword evidence="16" id="KW-0594">Phospholipid biosynthesis</keyword>
<feature type="transmembrane region" description="Helical" evidence="19">
    <location>
        <begin position="32"/>
        <end position="50"/>
    </location>
</feature>
<feature type="transmembrane region" description="Helical" evidence="19">
    <location>
        <begin position="7"/>
        <end position="26"/>
    </location>
</feature>
<feature type="transmembrane region" description="Helical" evidence="19">
    <location>
        <begin position="116"/>
        <end position="136"/>
    </location>
</feature>
<comment type="pathway">
    <text evidence="4">Lipid metabolism.</text>
</comment>
<evidence type="ECO:0000256" key="15">
    <source>
        <dbReference type="ARBA" id="ARBA00023136"/>
    </source>
</evidence>
<feature type="transmembrane region" description="Helical" evidence="19">
    <location>
        <begin position="86"/>
        <end position="104"/>
    </location>
</feature>
<evidence type="ECO:0000256" key="6">
    <source>
        <dbReference type="ARBA" id="ARBA00012487"/>
    </source>
</evidence>
<evidence type="ECO:0000256" key="9">
    <source>
        <dbReference type="ARBA" id="ARBA00022516"/>
    </source>
</evidence>
<evidence type="ECO:0000256" key="7">
    <source>
        <dbReference type="ARBA" id="ARBA00019373"/>
    </source>
</evidence>
<evidence type="ECO:0000256" key="13">
    <source>
        <dbReference type="ARBA" id="ARBA00022989"/>
    </source>
</evidence>
<dbReference type="PROSITE" id="PS01315">
    <property type="entry name" value="CDS"/>
    <property type="match status" value="1"/>
</dbReference>
<keyword evidence="13 19" id="KW-1133">Transmembrane helix</keyword>
<dbReference type="AlphaFoldDB" id="A0A0A2EAG4"/>
<evidence type="ECO:0000256" key="12">
    <source>
        <dbReference type="ARBA" id="ARBA00022695"/>
    </source>
</evidence>
<keyword evidence="8" id="KW-1003">Cell membrane</keyword>
<keyword evidence="10 18" id="KW-0808">Transferase</keyword>
<keyword evidence="14" id="KW-0443">Lipid metabolism</keyword>
<dbReference type="RefSeq" id="WP_025004078.1">
    <property type="nucleotide sequence ID" value="NZ_JASBZX010000008.1"/>
</dbReference>
<evidence type="ECO:0000313" key="23">
    <source>
        <dbReference type="Proteomes" id="UP000254156"/>
    </source>
</evidence>
<evidence type="ECO:0000256" key="3">
    <source>
        <dbReference type="ARBA" id="ARBA00005119"/>
    </source>
</evidence>
<protein>
    <recommendedName>
        <fullName evidence="7 18">Phosphatidate cytidylyltransferase</fullName>
        <ecNumber evidence="6 18">2.7.7.41</ecNumber>
    </recommendedName>
</protein>
<keyword evidence="9" id="KW-0444">Lipid biosynthesis</keyword>
<evidence type="ECO:0000256" key="14">
    <source>
        <dbReference type="ARBA" id="ARBA00023098"/>
    </source>
</evidence>
<accession>A0A0A2EAG4</accession>
<keyword evidence="17" id="KW-1208">Phospholipid metabolism</keyword>
<gene>
    <name evidence="21" type="primary">cdsA</name>
    <name evidence="20" type="ORF">HQ47_05320</name>
    <name evidence="21" type="ORF">NCTC11632_01005</name>
</gene>
<name>A0A0A2EAG4_9PORP</name>
<keyword evidence="12 18" id="KW-0548">Nucleotidyltransferase</keyword>
<dbReference type="STRING" id="28115.HQ47_05320"/>
<dbReference type="PANTHER" id="PTHR46382:SF1">
    <property type="entry name" value="PHOSPHATIDATE CYTIDYLYLTRANSFERASE"/>
    <property type="match status" value="1"/>
</dbReference>
<evidence type="ECO:0000256" key="4">
    <source>
        <dbReference type="ARBA" id="ARBA00005189"/>
    </source>
</evidence>
<evidence type="ECO:0000256" key="18">
    <source>
        <dbReference type="RuleBase" id="RU003938"/>
    </source>
</evidence>
<keyword evidence="22" id="KW-1185">Reference proteome</keyword>
<dbReference type="UniPathway" id="UPA00557">
    <property type="reaction ID" value="UER00614"/>
</dbReference>
<dbReference type="EMBL" id="UGTF01000002">
    <property type="protein sequence ID" value="SUB88919.1"/>
    <property type="molecule type" value="Genomic_DNA"/>
</dbReference>
<reference evidence="21 23" key="2">
    <citation type="submission" date="2018-06" db="EMBL/GenBank/DDBJ databases">
        <authorList>
            <consortium name="Pathogen Informatics"/>
            <person name="Doyle S."/>
        </authorList>
    </citation>
    <scope>NUCLEOTIDE SEQUENCE [LARGE SCALE GENOMIC DNA]</scope>
    <source>
        <strain evidence="21 23">NCTC11632</strain>
    </source>
</reference>
<reference evidence="20 22" key="1">
    <citation type="submission" date="2014-09" db="EMBL/GenBank/DDBJ databases">
        <title>Draft Genome Sequence of Porphyromonas macacae COT-192_OH2859.</title>
        <authorList>
            <person name="Wallis C."/>
            <person name="Deusch O."/>
            <person name="O'Flynn C."/>
            <person name="Davis I."/>
            <person name="Horsfall A."/>
            <person name="Kirkwood N."/>
            <person name="Harris S."/>
            <person name="Eisen J.A."/>
            <person name="Coil D.A."/>
            <person name="Darling A.E."/>
            <person name="Jospin G."/>
            <person name="Alexiev A."/>
        </authorList>
    </citation>
    <scope>NUCLEOTIDE SEQUENCE [LARGE SCALE GENOMIC DNA]</scope>
    <source>
        <strain evidence="22">COT-192 OH2859</strain>
        <strain evidence="20">COT-192_OH2859</strain>
    </source>
</reference>
<evidence type="ECO:0000256" key="17">
    <source>
        <dbReference type="ARBA" id="ARBA00023264"/>
    </source>
</evidence>
<feature type="transmembrane region" description="Helical" evidence="19">
    <location>
        <begin position="62"/>
        <end position="80"/>
    </location>
</feature>
<sequence length="281" mass="30939">MKARNLFIRSLSGSAYVAAIVFAILIKNPAVYVALFSLFALVGIWEYSKLAKNNRTRPLRHILDGLAAAYLFSATLFASISGPDRIMFVPYIFYLIYIIIRGLFTESDTFPSDLSKTVFGQLYIAGGLSMANFIAFSKMSSDFTDFQTYFLLTIFILIWLNDTGAYLVGSLMGKHKMAKIISPKKTWEGFAGGVVVSVIGAVLLGDFFVQSLQPWYLWAVLGVVVAVAATWGDLFESRLKRIAGVKDSGKIIPGHGGILDRIDSLLFALPLSYITIQIIGL</sequence>
<evidence type="ECO:0000256" key="8">
    <source>
        <dbReference type="ARBA" id="ARBA00022475"/>
    </source>
</evidence>
<dbReference type="GO" id="GO:0016024">
    <property type="term" value="P:CDP-diacylglycerol biosynthetic process"/>
    <property type="evidence" value="ECO:0007669"/>
    <property type="project" value="UniProtKB-UniPathway"/>
</dbReference>
<evidence type="ECO:0000256" key="2">
    <source>
        <dbReference type="ARBA" id="ARBA00004651"/>
    </source>
</evidence>